<dbReference type="NCBIfam" id="TIGR03511">
    <property type="entry name" value="GldH_lipo"/>
    <property type="match status" value="1"/>
</dbReference>
<protein>
    <submittedName>
        <fullName evidence="1">Gliding motility lipoprotein GldH</fullName>
    </submittedName>
</protein>
<evidence type="ECO:0000313" key="1">
    <source>
        <dbReference type="EMBL" id="GAA4521157.1"/>
    </source>
</evidence>
<sequence>MKRYLAILGLLASCSDGAFYEKNVAIADRSWEYRDIPTFEVKVEDNKAKYDIYINVRHTNQYDFSNLFLLLHQQGKGIKDTAYRHEISLAELDGRWKGKTAGSLVEVQHLALTDFVFPDTGSYIFRIEQNMRKTPLTEINDVGLKVIKK</sequence>
<accession>A0ABP8R955</accession>
<reference evidence="2" key="1">
    <citation type="journal article" date="2019" name="Int. J. Syst. Evol. Microbiol.">
        <title>The Global Catalogue of Microorganisms (GCM) 10K type strain sequencing project: providing services to taxonomists for standard genome sequencing and annotation.</title>
        <authorList>
            <consortium name="The Broad Institute Genomics Platform"/>
            <consortium name="The Broad Institute Genome Sequencing Center for Infectious Disease"/>
            <person name="Wu L."/>
            <person name="Ma J."/>
        </authorList>
    </citation>
    <scope>NUCLEOTIDE SEQUENCE [LARGE SCALE GENOMIC DNA]</scope>
    <source>
        <strain evidence="2">JCM 17858</strain>
    </source>
</reference>
<dbReference type="EMBL" id="BAABGR010000044">
    <property type="protein sequence ID" value="GAA4521157.1"/>
    <property type="molecule type" value="Genomic_DNA"/>
</dbReference>
<dbReference type="InterPro" id="IPR020018">
    <property type="entry name" value="Motility-assoc_lipoprot_GldH"/>
</dbReference>
<keyword evidence="2" id="KW-1185">Reference proteome</keyword>
<comment type="caution">
    <text evidence="1">The sequence shown here is derived from an EMBL/GenBank/DDBJ whole genome shotgun (WGS) entry which is preliminary data.</text>
</comment>
<keyword evidence="1" id="KW-0449">Lipoprotein</keyword>
<dbReference type="Pfam" id="PF14109">
    <property type="entry name" value="GldH_lipo"/>
    <property type="match status" value="1"/>
</dbReference>
<gene>
    <name evidence="1" type="ORF">GCM10023173_26200</name>
</gene>
<dbReference type="Proteomes" id="UP001500394">
    <property type="component" value="Unassembled WGS sequence"/>
</dbReference>
<name>A0ABP8R955_9SPHI</name>
<proteinExistence type="predicted"/>
<dbReference type="RefSeq" id="WP_345069190.1">
    <property type="nucleotide sequence ID" value="NZ_BAABGR010000044.1"/>
</dbReference>
<organism evidence="1 2">
    <name type="scientific">Sphingobacterium thermophilum</name>
    <dbReference type="NCBI Taxonomy" id="768534"/>
    <lineage>
        <taxon>Bacteria</taxon>
        <taxon>Pseudomonadati</taxon>
        <taxon>Bacteroidota</taxon>
        <taxon>Sphingobacteriia</taxon>
        <taxon>Sphingobacteriales</taxon>
        <taxon>Sphingobacteriaceae</taxon>
        <taxon>Sphingobacterium</taxon>
    </lineage>
</organism>
<evidence type="ECO:0000313" key="2">
    <source>
        <dbReference type="Proteomes" id="UP001500394"/>
    </source>
</evidence>